<dbReference type="AlphaFoldDB" id="A0A8K1FWI0"/>
<gene>
    <name evidence="1" type="ORF">HGM15179_018647</name>
</gene>
<keyword evidence="2" id="KW-1185">Reference proteome</keyword>
<dbReference type="Proteomes" id="UP000796761">
    <property type="component" value="Unassembled WGS sequence"/>
</dbReference>
<proteinExistence type="predicted"/>
<evidence type="ECO:0000313" key="2">
    <source>
        <dbReference type="Proteomes" id="UP000796761"/>
    </source>
</evidence>
<sequence length="161" mass="18852">MKGKSFKVPVIKDAETESKTKICLGDMLLVEEPDYNLLGRDLIVALRINLIVKESQLVVSLYKLTTEDEEVIELQTKIRPDLEEEELEEGEKWLADGSTRVVEGKRKSIYAIVDVKMKKTHIYRVKKIERLKKTSEWEVNSSPENRKIKYHWRTKMTEENT</sequence>
<comment type="caution">
    <text evidence="1">The sequence shown here is derived from an EMBL/GenBank/DDBJ whole genome shotgun (WGS) entry which is preliminary data.</text>
</comment>
<dbReference type="EMBL" id="SWJQ01001348">
    <property type="protein sequence ID" value="TRZ08454.1"/>
    <property type="molecule type" value="Genomic_DNA"/>
</dbReference>
<reference evidence="1" key="1">
    <citation type="submission" date="2019-04" db="EMBL/GenBank/DDBJ databases">
        <title>Genome assembly of Zosterops borbonicus 15179.</title>
        <authorList>
            <person name="Leroy T."/>
            <person name="Anselmetti Y."/>
            <person name="Tilak M.-K."/>
            <person name="Nabholz B."/>
        </authorList>
    </citation>
    <scope>NUCLEOTIDE SEQUENCE</scope>
    <source>
        <strain evidence="1">HGM_15179</strain>
        <tissue evidence="1">Muscle</tissue>
    </source>
</reference>
<organism evidence="1 2">
    <name type="scientific">Zosterops borbonicus</name>
    <dbReference type="NCBI Taxonomy" id="364589"/>
    <lineage>
        <taxon>Eukaryota</taxon>
        <taxon>Metazoa</taxon>
        <taxon>Chordata</taxon>
        <taxon>Craniata</taxon>
        <taxon>Vertebrata</taxon>
        <taxon>Euteleostomi</taxon>
        <taxon>Archelosauria</taxon>
        <taxon>Archosauria</taxon>
        <taxon>Dinosauria</taxon>
        <taxon>Saurischia</taxon>
        <taxon>Theropoda</taxon>
        <taxon>Coelurosauria</taxon>
        <taxon>Aves</taxon>
        <taxon>Neognathae</taxon>
        <taxon>Neoaves</taxon>
        <taxon>Telluraves</taxon>
        <taxon>Australaves</taxon>
        <taxon>Passeriformes</taxon>
        <taxon>Sylvioidea</taxon>
        <taxon>Zosteropidae</taxon>
        <taxon>Zosterops</taxon>
    </lineage>
</organism>
<feature type="non-terminal residue" evidence="1">
    <location>
        <position position="1"/>
    </location>
</feature>
<name>A0A8K1FWI0_9PASS</name>
<protein>
    <submittedName>
        <fullName evidence="1">Uncharacterized protein</fullName>
    </submittedName>
</protein>
<evidence type="ECO:0000313" key="1">
    <source>
        <dbReference type="EMBL" id="TRZ08454.1"/>
    </source>
</evidence>
<accession>A0A8K1FWI0</accession>